<dbReference type="EMBL" id="KF669656">
    <property type="protein sequence ID" value="AGY47979.1"/>
    <property type="molecule type" value="Genomic_DNA"/>
</dbReference>
<proteinExistence type="predicted"/>
<gene>
    <name evidence="1" type="ORF">Petty_7</name>
</gene>
<dbReference type="KEGG" id="vg:18503445"/>
<sequence length="145" mass="16551">MNRFDFDTPSELLLESLILHGTPVRVYYGSADGTDYMHDAMTGRLTRTKGGVGLVDHIGLVPVDTSQVVRIQDLDTLKDVFTHPEYSLPIFKVEEYTDCWIVRDETGMKYSVFSSFKRAVNWIMQVTGGNHEALRELNWKPYQGC</sequence>
<keyword evidence="2" id="KW-1185">Reference proteome</keyword>
<protein>
    <submittedName>
        <fullName evidence="1">Uncharacterized protein</fullName>
    </submittedName>
</protein>
<evidence type="ECO:0000313" key="1">
    <source>
        <dbReference type="EMBL" id="AGY47979.1"/>
    </source>
</evidence>
<dbReference type="RefSeq" id="YP_009006504.1">
    <property type="nucleotide sequence ID" value="NC_023570.1"/>
</dbReference>
<name>U5PVN0_9CAUD</name>
<organism evidence="1 2">
    <name type="scientific">Acinetobacter phage Petty</name>
    <dbReference type="NCBI Taxonomy" id="1406779"/>
    <lineage>
        <taxon>Viruses</taxon>
        <taxon>Duplodnaviria</taxon>
        <taxon>Heunggongvirae</taxon>
        <taxon>Uroviricota</taxon>
        <taxon>Caudoviricetes</taxon>
        <taxon>Autographivirales</taxon>
        <taxon>Autoscriptoviridae</taxon>
        <taxon>Beijerinckvirinae</taxon>
        <taxon>Pettyvirus</taxon>
        <taxon>Pettyvirus petty</taxon>
    </lineage>
</organism>
<dbReference type="GeneID" id="18503445"/>
<evidence type="ECO:0000313" key="2">
    <source>
        <dbReference type="Proteomes" id="UP000017654"/>
    </source>
</evidence>
<dbReference type="Proteomes" id="UP000017654">
    <property type="component" value="Segment"/>
</dbReference>
<reference evidence="1 2" key="1">
    <citation type="journal article" date="2013" name="Genome Announc.">
        <title>Complete Genome of Acinetobacter baumannii Podophage Petty.</title>
        <authorList>
            <person name="Mumm I.P."/>
            <person name="Wood T.L."/>
            <person name="Chamakura K.R."/>
            <person name="Kuty Everett G.F."/>
        </authorList>
    </citation>
    <scope>NUCLEOTIDE SEQUENCE [LARGE SCALE GENOMIC DNA]</scope>
</reference>
<accession>U5PVN0</accession>